<dbReference type="InterPro" id="IPR017901">
    <property type="entry name" value="C-CAP_CF_C-like"/>
</dbReference>
<gene>
    <name evidence="3" type="ORF">CAAN4_A05380</name>
</gene>
<comment type="similarity">
    <text evidence="1">Belongs to the TBCC family.</text>
</comment>
<evidence type="ECO:0000259" key="2">
    <source>
        <dbReference type="PROSITE" id="PS51329"/>
    </source>
</evidence>
<organism evidence="3 4">
    <name type="scientific">[Candida] anglica</name>
    <dbReference type="NCBI Taxonomy" id="148631"/>
    <lineage>
        <taxon>Eukaryota</taxon>
        <taxon>Fungi</taxon>
        <taxon>Dikarya</taxon>
        <taxon>Ascomycota</taxon>
        <taxon>Saccharomycotina</taxon>
        <taxon>Pichiomycetes</taxon>
        <taxon>Debaryomycetaceae</taxon>
        <taxon>Kurtzmaniella</taxon>
    </lineage>
</organism>
<dbReference type="PANTHER" id="PTHR15139">
    <property type="entry name" value="TUBULIN FOLDING COFACTOR C"/>
    <property type="match status" value="1"/>
</dbReference>
<proteinExistence type="inferred from homology"/>
<keyword evidence="4" id="KW-1185">Reference proteome</keyword>
<evidence type="ECO:0000313" key="4">
    <source>
        <dbReference type="Proteomes" id="UP001497600"/>
    </source>
</evidence>
<dbReference type="InterPro" id="IPR012945">
    <property type="entry name" value="Tubulin-bd_cofactor_C_dom"/>
</dbReference>
<evidence type="ECO:0000256" key="1">
    <source>
        <dbReference type="ARBA" id="ARBA00008848"/>
    </source>
</evidence>
<feature type="domain" description="C-CAP/cofactor C-like" evidence="2">
    <location>
        <begin position="89"/>
        <end position="266"/>
    </location>
</feature>
<dbReference type="EMBL" id="OZ004253">
    <property type="protein sequence ID" value="CAK7893001.1"/>
    <property type="molecule type" value="Genomic_DNA"/>
</dbReference>
<accession>A0ABP0EA39</accession>
<dbReference type="Gene3D" id="2.160.20.70">
    <property type="match status" value="1"/>
</dbReference>
<evidence type="ECO:0000313" key="3">
    <source>
        <dbReference type="EMBL" id="CAK7893001.1"/>
    </source>
</evidence>
<protein>
    <recommendedName>
        <fullName evidence="2">C-CAP/cofactor C-like domain-containing protein</fullName>
    </recommendedName>
</protein>
<sequence>MALISSYDELNRALQELENKTHQVNQSDLVSIKRECLDIQKIIHKQVQTFNQFEIRRSNEKIRQLLNKINEKSKSFGKPLFKFVGDPIPAKESQTLSSKINLSLAAVSAVGERVPDVKSLRQKSCRIGSENVYVHDVKESILYTGGSQSQMENHSGQIHIDLATKSIFQLSCNGPVFIDEVSHSVVVVDCHQLRLRRISNCTIYVRVRNNRVVVEECSNVHVRDYPQQTETHNEIYIDDFSDPTTGNSSTGVEYLATNVDETEFDWIFNLSEESDLSVDSLAKLKQLVH</sequence>
<name>A0ABP0EA39_9ASCO</name>
<dbReference type="Proteomes" id="UP001497600">
    <property type="component" value="Chromosome A"/>
</dbReference>
<dbReference type="InterPro" id="IPR027684">
    <property type="entry name" value="TBCC"/>
</dbReference>
<dbReference type="InterPro" id="IPR016098">
    <property type="entry name" value="CAP/MinC_C"/>
</dbReference>
<dbReference type="Pfam" id="PF07986">
    <property type="entry name" value="TBCC"/>
    <property type="match status" value="1"/>
</dbReference>
<dbReference type="PANTHER" id="PTHR15139:SF0">
    <property type="entry name" value="TUBULIN-SPECIFIC CHAPERONE C"/>
    <property type="match status" value="1"/>
</dbReference>
<reference evidence="3 4" key="1">
    <citation type="submission" date="2024-01" db="EMBL/GenBank/DDBJ databases">
        <authorList>
            <consortium name="Genoscope - CEA"/>
            <person name="William W."/>
        </authorList>
    </citation>
    <scope>NUCLEOTIDE SEQUENCE [LARGE SCALE GENOMIC DNA]</scope>
    <source>
        <strain evidence="3 4">29B2s-10</strain>
    </source>
</reference>
<dbReference type="PROSITE" id="PS51329">
    <property type="entry name" value="C_CAP_COFACTOR_C"/>
    <property type="match status" value="1"/>
</dbReference>